<dbReference type="PANTHER" id="PTHR42987:SF7">
    <property type="entry name" value="SIGNAL PEPTIDE PEPTIDASE SPPA-RELATED"/>
    <property type="match status" value="1"/>
</dbReference>
<dbReference type="PANTHER" id="PTHR42987">
    <property type="entry name" value="PEPTIDASE S49"/>
    <property type="match status" value="1"/>
</dbReference>
<dbReference type="Proteomes" id="UP000256424">
    <property type="component" value="Unassembled WGS sequence"/>
</dbReference>
<keyword evidence="2" id="KW-0645">Protease</keyword>
<dbReference type="Gene3D" id="6.20.330.10">
    <property type="match status" value="1"/>
</dbReference>
<dbReference type="GO" id="GO:0006508">
    <property type="term" value="P:proteolysis"/>
    <property type="evidence" value="ECO:0007669"/>
    <property type="project" value="UniProtKB-KW"/>
</dbReference>
<evidence type="ECO:0000256" key="4">
    <source>
        <dbReference type="ARBA" id="ARBA00022825"/>
    </source>
</evidence>
<feature type="domain" description="Peptidase S49" evidence="5">
    <location>
        <begin position="79"/>
        <end position="232"/>
    </location>
</feature>
<keyword evidence="7" id="KW-1185">Reference proteome</keyword>
<comment type="similarity">
    <text evidence="1">Belongs to the peptidase S49 family.</text>
</comment>
<gene>
    <name evidence="6" type="primary">sppA</name>
    <name evidence="6" type="ORF">CQA66_02960</name>
</gene>
<dbReference type="CDD" id="cd07023">
    <property type="entry name" value="S49_Sppa_N_C"/>
    <property type="match status" value="1"/>
</dbReference>
<organism evidence="6 7">
    <name type="scientific">Helicobacter aurati</name>
    <dbReference type="NCBI Taxonomy" id="137778"/>
    <lineage>
        <taxon>Bacteria</taxon>
        <taxon>Pseudomonadati</taxon>
        <taxon>Campylobacterota</taxon>
        <taxon>Epsilonproteobacteria</taxon>
        <taxon>Campylobacterales</taxon>
        <taxon>Helicobacteraceae</taxon>
        <taxon>Helicobacter</taxon>
    </lineage>
</organism>
<dbReference type="GO" id="GO:0008236">
    <property type="term" value="F:serine-type peptidase activity"/>
    <property type="evidence" value="ECO:0007669"/>
    <property type="project" value="UniProtKB-KW"/>
</dbReference>
<evidence type="ECO:0000256" key="2">
    <source>
        <dbReference type="ARBA" id="ARBA00022670"/>
    </source>
</evidence>
<name>A0A3D8J6Y4_9HELI</name>
<proteinExistence type="inferred from homology"/>
<dbReference type="Pfam" id="PF01343">
    <property type="entry name" value="Peptidase_S49"/>
    <property type="match status" value="1"/>
</dbReference>
<evidence type="ECO:0000259" key="5">
    <source>
        <dbReference type="Pfam" id="PF01343"/>
    </source>
</evidence>
<dbReference type="OrthoDB" id="9764363at2"/>
<keyword evidence="3" id="KW-0378">Hydrolase</keyword>
<keyword evidence="4" id="KW-0720">Serine protease</keyword>
<accession>A0A3D8J6Y4</accession>
<dbReference type="AlphaFoldDB" id="A0A3D8J6Y4"/>
<evidence type="ECO:0000313" key="7">
    <source>
        <dbReference type="Proteomes" id="UP000256424"/>
    </source>
</evidence>
<dbReference type="InterPro" id="IPR029045">
    <property type="entry name" value="ClpP/crotonase-like_dom_sf"/>
</dbReference>
<dbReference type="Gene3D" id="3.90.226.10">
    <property type="entry name" value="2-enoyl-CoA Hydratase, Chain A, domain 1"/>
    <property type="match status" value="1"/>
</dbReference>
<dbReference type="InterPro" id="IPR004635">
    <property type="entry name" value="Pept_S49_SppA"/>
</dbReference>
<sequence length="271" mass="30449">MLIVLLLCFVLFNTFDWKPHAVPNLAKIYLDFPIMDSNVFREQIETIKKNPNIKGALLIINSPGGGVGASIEIADMIKDLQERMPVVAYVQSLMASGAYYAGMYAETIYANRGALIGSIGVIFASYNIEEIMQKMGIKPQGAKAGAYKEAGTITREWSKQESDMINTLTQQNYQMFYSDVIQARGKRLKNQNPDFFANGRIFNAHDALEIGLIDKIDSMDKAIEQLQHLANIQNPVWLKKAKIQSYLDSLVDSSLQKVLALTYPQMQAIWR</sequence>
<reference evidence="6 7" key="1">
    <citation type="submission" date="2018-04" db="EMBL/GenBank/DDBJ databases">
        <title>Novel Campyloabacter and Helicobacter Species and Strains.</title>
        <authorList>
            <person name="Mannion A.J."/>
            <person name="Shen Z."/>
            <person name="Fox J.G."/>
        </authorList>
    </citation>
    <scope>NUCLEOTIDE SEQUENCE [LARGE SCALE GENOMIC DNA]</scope>
    <source>
        <strain evidence="6 7">MIT 97-5075</strain>
    </source>
</reference>
<dbReference type="EMBL" id="NXLW01000004">
    <property type="protein sequence ID" value="RDU72955.1"/>
    <property type="molecule type" value="Genomic_DNA"/>
</dbReference>
<comment type="caution">
    <text evidence="6">The sequence shown here is derived from an EMBL/GenBank/DDBJ whole genome shotgun (WGS) entry which is preliminary data.</text>
</comment>
<dbReference type="NCBIfam" id="TIGR00706">
    <property type="entry name" value="SppA_dom"/>
    <property type="match status" value="1"/>
</dbReference>
<evidence type="ECO:0000256" key="1">
    <source>
        <dbReference type="ARBA" id="ARBA00008683"/>
    </source>
</evidence>
<evidence type="ECO:0000256" key="3">
    <source>
        <dbReference type="ARBA" id="ARBA00022801"/>
    </source>
</evidence>
<evidence type="ECO:0000313" key="6">
    <source>
        <dbReference type="EMBL" id="RDU72955.1"/>
    </source>
</evidence>
<dbReference type="InterPro" id="IPR002142">
    <property type="entry name" value="Peptidase_S49"/>
</dbReference>
<protein>
    <submittedName>
        <fullName evidence="6">Signal peptide peptidase SppA</fullName>
    </submittedName>
</protein>
<dbReference type="InterPro" id="IPR047272">
    <property type="entry name" value="S49_SppA_C"/>
</dbReference>
<dbReference type="SUPFAM" id="SSF52096">
    <property type="entry name" value="ClpP/crotonase"/>
    <property type="match status" value="1"/>
</dbReference>